<feature type="binding site" evidence="6">
    <location>
        <position position="350"/>
    </location>
    <ligand>
        <name>Mn(2+)</name>
        <dbReference type="ChEBI" id="CHEBI:29035"/>
    </ligand>
</feature>
<sequence length="501" mass="55449">MKNSTQQQQLWFVTGSQHLYGPEVLKQVATDSEQIVKGLNESNDILLPLVYKPTVKTPDEILAVCRQANNDPNCAGLILWMHTFSPAKMWIAGLTELNKPWAHLHTQFNSELPWSEIDMNFMNTNQSAHGDREFGFIGTRLDLNRKVIVGHWQDKRVHQQLDDWARAALGWAEGHQLKVARFGDNMRQVAVTEGNKVGAQIQFGYEVNAYSLGELAEAVNAVADADVNTLLEEYATTYNVASGLLTDSTTRKIIANDARLELGMEAFLSDVGAKAFANNFENLDGLTNLPGLATQRLMAKGYGYGGEGDWKTAAMTRIMKVMGQGRTGGTSFMEDYTYNFGSTDQVLGAHMLEVCPSIADAKPSLEIHRHTIGCDCDVARLIFNGKKGPAVNVAPIDLGNRFRLVVNQIDCVTPEHDLPKLPVGRSLWQPQPNLETAAAAWIYAGGSHHTVSSHDVSLDTLINYAELVDTEIVIINNDTTVQGFKNELRQNSLYYRLKQGI</sequence>
<dbReference type="CDD" id="cd03557">
    <property type="entry name" value="L-arabinose_isomerase"/>
    <property type="match status" value="1"/>
</dbReference>
<evidence type="ECO:0000313" key="10">
    <source>
        <dbReference type="EMBL" id="TCK58751.1"/>
    </source>
</evidence>
<dbReference type="AlphaFoldDB" id="A0A4V2PRG6"/>
<proteinExistence type="inferred from homology"/>
<dbReference type="Gene3D" id="3.40.50.10940">
    <property type="match status" value="1"/>
</dbReference>
<dbReference type="Proteomes" id="UP000295565">
    <property type="component" value="Unassembled WGS sequence"/>
</dbReference>
<feature type="binding site" evidence="6">
    <location>
        <position position="307"/>
    </location>
    <ligand>
        <name>Mn(2+)</name>
        <dbReference type="ChEBI" id="CHEBI:29035"/>
    </ligand>
</feature>
<dbReference type="PIRSF" id="PIRSF001478">
    <property type="entry name" value="L-ara_isomerase"/>
    <property type="match status" value="1"/>
</dbReference>
<dbReference type="UniPathway" id="UPA00145">
    <property type="reaction ID" value="UER00565"/>
</dbReference>
<evidence type="ECO:0000259" key="9">
    <source>
        <dbReference type="Pfam" id="PF24856"/>
    </source>
</evidence>
<dbReference type="InterPro" id="IPR055390">
    <property type="entry name" value="AraA_central"/>
</dbReference>
<evidence type="ECO:0000256" key="6">
    <source>
        <dbReference type="HAMAP-Rule" id="MF_00519"/>
    </source>
</evidence>
<evidence type="ECO:0000259" key="8">
    <source>
        <dbReference type="Pfam" id="PF11762"/>
    </source>
</evidence>
<feature type="domain" description="L-arabinose isomerase N-terminal" evidence="7">
    <location>
        <begin position="9"/>
        <end position="173"/>
    </location>
</feature>
<keyword evidence="2 6" id="KW-0054">Arabinose catabolism</keyword>
<organism evidence="10 11">
    <name type="scientific">Celerinatantimonas diazotrophica</name>
    <dbReference type="NCBI Taxonomy" id="412034"/>
    <lineage>
        <taxon>Bacteria</taxon>
        <taxon>Pseudomonadati</taxon>
        <taxon>Pseudomonadota</taxon>
        <taxon>Gammaproteobacteria</taxon>
        <taxon>Celerinatantimonadaceae</taxon>
        <taxon>Celerinatantimonas</taxon>
    </lineage>
</organism>
<comment type="pathway">
    <text evidence="6">Carbohydrate degradation; L-arabinose degradation via L-ribulose; D-xylulose 5-phosphate from L-arabinose (bacterial route): step 1/3.</text>
</comment>
<evidence type="ECO:0000256" key="2">
    <source>
        <dbReference type="ARBA" id="ARBA00022935"/>
    </source>
</evidence>
<keyword evidence="5 6" id="KW-0119">Carbohydrate metabolism</keyword>
<feature type="binding site" evidence="6">
    <location>
        <position position="334"/>
    </location>
    <ligand>
        <name>Mn(2+)</name>
        <dbReference type="ChEBI" id="CHEBI:29035"/>
    </ligand>
</feature>
<keyword evidence="11" id="KW-1185">Reference proteome</keyword>
<evidence type="ECO:0000256" key="3">
    <source>
        <dbReference type="ARBA" id="ARBA00023211"/>
    </source>
</evidence>
<keyword evidence="4 6" id="KW-0413">Isomerase</keyword>
<dbReference type="InterPro" id="IPR004216">
    <property type="entry name" value="Fuc/Ara_isomerase_C"/>
</dbReference>
<dbReference type="Pfam" id="PF11762">
    <property type="entry name" value="Arabinose_Iso_C"/>
    <property type="match status" value="1"/>
</dbReference>
<reference evidence="10 11" key="1">
    <citation type="submission" date="2019-03" db="EMBL/GenBank/DDBJ databases">
        <title>Genomic Encyclopedia of Type Strains, Phase IV (KMG-IV): sequencing the most valuable type-strain genomes for metagenomic binning, comparative biology and taxonomic classification.</title>
        <authorList>
            <person name="Goeker M."/>
        </authorList>
    </citation>
    <scope>NUCLEOTIDE SEQUENCE [LARGE SCALE GENOMIC DNA]</scope>
    <source>
        <strain evidence="10 11">DSM 18577</strain>
    </source>
</reference>
<dbReference type="SUPFAM" id="SSF50443">
    <property type="entry name" value="FucI/AraA C-terminal domain-like"/>
    <property type="match status" value="1"/>
</dbReference>
<dbReference type="EMBL" id="SMGD01000011">
    <property type="protein sequence ID" value="TCK58751.1"/>
    <property type="molecule type" value="Genomic_DNA"/>
</dbReference>
<comment type="caution">
    <text evidence="10">The sequence shown here is derived from an EMBL/GenBank/DDBJ whole genome shotgun (WGS) entry which is preliminary data.</text>
</comment>
<dbReference type="HAMAP" id="MF_00519">
    <property type="entry name" value="Arabinose_Isome"/>
    <property type="match status" value="1"/>
</dbReference>
<comment type="function">
    <text evidence="6">Catalyzes the conversion of L-arabinose to L-ribulose.</text>
</comment>
<dbReference type="InterPro" id="IPR024664">
    <property type="entry name" value="Ara_Isoase_C"/>
</dbReference>
<dbReference type="SUPFAM" id="SSF53743">
    <property type="entry name" value="FucI/AraA N-terminal and middle domains"/>
    <property type="match status" value="1"/>
</dbReference>
<evidence type="ECO:0000256" key="5">
    <source>
        <dbReference type="ARBA" id="ARBA00023277"/>
    </source>
</evidence>
<dbReference type="InterPro" id="IPR055389">
    <property type="entry name" value="AraA_N"/>
</dbReference>
<dbReference type="RefSeq" id="WP_131911709.1">
    <property type="nucleotide sequence ID" value="NZ_OU594967.1"/>
</dbReference>
<accession>A0A4V2PRG6</accession>
<dbReference type="NCBIfam" id="NF002795">
    <property type="entry name" value="PRK02929.1"/>
    <property type="match status" value="1"/>
</dbReference>
<dbReference type="Pfam" id="PF24856">
    <property type="entry name" value="AraA_central"/>
    <property type="match status" value="1"/>
</dbReference>
<dbReference type="PANTHER" id="PTHR38464">
    <property type="entry name" value="L-ARABINOSE ISOMERASE"/>
    <property type="match status" value="1"/>
</dbReference>
<protein>
    <recommendedName>
        <fullName evidence="6">L-arabinose isomerase</fullName>
        <ecNumber evidence="6">5.3.1.4</ecNumber>
    </recommendedName>
</protein>
<keyword evidence="1 6" id="KW-0479">Metal-binding</keyword>
<comment type="similarity">
    <text evidence="6">Belongs to the arabinose isomerase family.</text>
</comment>
<gene>
    <name evidence="6" type="primary">araA</name>
    <name evidence="10" type="ORF">EV690_0895</name>
</gene>
<feature type="binding site" evidence="6">
    <location>
        <position position="449"/>
    </location>
    <ligand>
        <name>Mn(2+)</name>
        <dbReference type="ChEBI" id="CHEBI:29035"/>
    </ligand>
</feature>
<dbReference type="Pfam" id="PF02610">
    <property type="entry name" value="AraA_N"/>
    <property type="match status" value="1"/>
</dbReference>
<name>A0A4V2PRG6_9GAMM</name>
<evidence type="ECO:0000256" key="4">
    <source>
        <dbReference type="ARBA" id="ARBA00023235"/>
    </source>
</evidence>
<dbReference type="EC" id="5.3.1.4" evidence="6"/>
<evidence type="ECO:0000259" key="7">
    <source>
        <dbReference type="Pfam" id="PF02610"/>
    </source>
</evidence>
<comment type="catalytic activity">
    <reaction evidence="6">
        <text>beta-L-arabinopyranose = L-ribulose</text>
        <dbReference type="Rhea" id="RHEA:14821"/>
        <dbReference type="ChEBI" id="CHEBI:16880"/>
        <dbReference type="ChEBI" id="CHEBI:40886"/>
        <dbReference type="EC" id="5.3.1.4"/>
    </reaction>
</comment>
<evidence type="ECO:0000313" key="11">
    <source>
        <dbReference type="Proteomes" id="UP000295565"/>
    </source>
</evidence>
<dbReference type="GO" id="GO:0030145">
    <property type="term" value="F:manganese ion binding"/>
    <property type="evidence" value="ECO:0007669"/>
    <property type="project" value="UniProtKB-UniRule"/>
</dbReference>
<keyword evidence="3 6" id="KW-0464">Manganese</keyword>
<dbReference type="InterPro" id="IPR003762">
    <property type="entry name" value="Lara_isomerase"/>
</dbReference>
<feature type="domain" description="L-arabinose isomerase central" evidence="9">
    <location>
        <begin position="178"/>
        <end position="325"/>
    </location>
</feature>
<dbReference type="InterPro" id="IPR038583">
    <property type="entry name" value="AraA_N_sf"/>
</dbReference>
<dbReference type="PANTHER" id="PTHR38464:SF1">
    <property type="entry name" value="L-ARABINOSE ISOMERASE"/>
    <property type="match status" value="1"/>
</dbReference>
<dbReference type="OrthoDB" id="9765600at2"/>
<evidence type="ECO:0000256" key="1">
    <source>
        <dbReference type="ARBA" id="ARBA00022723"/>
    </source>
</evidence>
<dbReference type="GO" id="GO:0005829">
    <property type="term" value="C:cytosol"/>
    <property type="evidence" value="ECO:0007669"/>
    <property type="project" value="TreeGrafter"/>
</dbReference>
<dbReference type="GO" id="GO:0019569">
    <property type="term" value="P:L-arabinose catabolic process to D-xylulose 5-phosphate"/>
    <property type="evidence" value="ECO:0007669"/>
    <property type="project" value="UniProtKB-UniRule"/>
</dbReference>
<dbReference type="InterPro" id="IPR009015">
    <property type="entry name" value="Fucose_isomerase_N/cen_sf"/>
</dbReference>
<comment type="cofactor">
    <cofactor evidence="6">
        <name>Mn(2+)</name>
        <dbReference type="ChEBI" id="CHEBI:29035"/>
    </cofactor>
    <text evidence="6">Binds 1 Mn(2+) ion per subunit.</text>
</comment>
<dbReference type="GO" id="GO:0008733">
    <property type="term" value="F:L-arabinose isomerase activity"/>
    <property type="evidence" value="ECO:0007669"/>
    <property type="project" value="UniProtKB-UniRule"/>
</dbReference>
<feature type="domain" description="L-arabinose isomerase C-terminal" evidence="8">
    <location>
        <begin position="329"/>
        <end position="471"/>
    </location>
</feature>